<dbReference type="AlphaFoldDB" id="A0A0E9REN8"/>
<dbReference type="EMBL" id="GBXM01081789">
    <property type="protein sequence ID" value="JAH26788.1"/>
    <property type="molecule type" value="Transcribed_RNA"/>
</dbReference>
<accession>A0A0E9REN8</accession>
<sequence length="39" mass="4530">MEIHSAGFIHHYKHNYQFLYCASIFSHSSQVELPSLLPP</sequence>
<organism evidence="1">
    <name type="scientific">Anguilla anguilla</name>
    <name type="common">European freshwater eel</name>
    <name type="synonym">Muraena anguilla</name>
    <dbReference type="NCBI Taxonomy" id="7936"/>
    <lineage>
        <taxon>Eukaryota</taxon>
        <taxon>Metazoa</taxon>
        <taxon>Chordata</taxon>
        <taxon>Craniata</taxon>
        <taxon>Vertebrata</taxon>
        <taxon>Euteleostomi</taxon>
        <taxon>Actinopterygii</taxon>
        <taxon>Neopterygii</taxon>
        <taxon>Teleostei</taxon>
        <taxon>Anguilliformes</taxon>
        <taxon>Anguillidae</taxon>
        <taxon>Anguilla</taxon>
    </lineage>
</organism>
<proteinExistence type="predicted"/>
<reference evidence="1" key="1">
    <citation type="submission" date="2014-11" db="EMBL/GenBank/DDBJ databases">
        <authorList>
            <person name="Amaro Gonzalez C."/>
        </authorList>
    </citation>
    <scope>NUCLEOTIDE SEQUENCE</scope>
</reference>
<evidence type="ECO:0000313" key="1">
    <source>
        <dbReference type="EMBL" id="JAH26788.1"/>
    </source>
</evidence>
<name>A0A0E9REN8_ANGAN</name>
<protein>
    <submittedName>
        <fullName evidence="1">Uncharacterized protein</fullName>
    </submittedName>
</protein>
<reference evidence="1" key="2">
    <citation type="journal article" date="2015" name="Fish Shellfish Immunol.">
        <title>Early steps in the European eel (Anguilla anguilla)-Vibrio vulnificus interaction in the gills: Role of the RtxA13 toxin.</title>
        <authorList>
            <person name="Callol A."/>
            <person name="Pajuelo D."/>
            <person name="Ebbesson L."/>
            <person name="Teles M."/>
            <person name="MacKenzie S."/>
            <person name="Amaro C."/>
        </authorList>
    </citation>
    <scope>NUCLEOTIDE SEQUENCE</scope>
</reference>